<organism evidence="5 6">
    <name type="scientific">Devosia algicola</name>
    <dbReference type="NCBI Taxonomy" id="3026418"/>
    <lineage>
        <taxon>Bacteria</taxon>
        <taxon>Pseudomonadati</taxon>
        <taxon>Pseudomonadota</taxon>
        <taxon>Alphaproteobacteria</taxon>
        <taxon>Hyphomicrobiales</taxon>
        <taxon>Devosiaceae</taxon>
        <taxon>Devosia</taxon>
    </lineage>
</organism>
<dbReference type="Gene3D" id="3.40.190.10">
    <property type="entry name" value="Periplasmic binding protein-like II"/>
    <property type="match status" value="2"/>
</dbReference>
<dbReference type="RefSeq" id="WP_282220619.1">
    <property type="nucleotide sequence ID" value="NZ_CP118246.1"/>
</dbReference>
<protein>
    <submittedName>
        <fullName evidence="5">Extracellular solute-binding protein</fullName>
    </submittedName>
</protein>
<gene>
    <name evidence="5" type="ORF">PSQ19_05330</name>
</gene>
<comment type="subcellular location">
    <subcellularLocation>
        <location evidence="1">Periplasm</location>
    </subcellularLocation>
</comment>
<dbReference type="SUPFAM" id="SSF53850">
    <property type="entry name" value="Periplasmic binding protein-like II"/>
    <property type="match status" value="1"/>
</dbReference>
<evidence type="ECO:0000313" key="5">
    <source>
        <dbReference type="EMBL" id="WDR04236.1"/>
    </source>
</evidence>
<dbReference type="InterPro" id="IPR006059">
    <property type="entry name" value="SBP"/>
</dbReference>
<keyword evidence="3" id="KW-0574">Periplasm</keyword>
<dbReference type="PANTHER" id="PTHR43649:SF12">
    <property type="entry name" value="DIACETYLCHITOBIOSE BINDING PROTEIN DASA"/>
    <property type="match status" value="1"/>
</dbReference>
<feature type="region of interest" description="Disordered" evidence="4">
    <location>
        <begin position="246"/>
        <end position="266"/>
    </location>
</feature>
<keyword evidence="6" id="KW-1185">Reference proteome</keyword>
<evidence type="ECO:0000256" key="1">
    <source>
        <dbReference type="ARBA" id="ARBA00004418"/>
    </source>
</evidence>
<evidence type="ECO:0000256" key="2">
    <source>
        <dbReference type="ARBA" id="ARBA00008520"/>
    </source>
</evidence>
<proteinExistence type="inferred from homology"/>
<dbReference type="PANTHER" id="PTHR43649">
    <property type="entry name" value="ARABINOSE-BINDING PROTEIN-RELATED"/>
    <property type="match status" value="1"/>
</dbReference>
<comment type="similarity">
    <text evidence="2">Belongs to the bacterial solute-binding protein 1 family.</text>
</comment>
<name>A0ABY7YSA3_9HYPH</name>
<dbReference type="InterPro" id="IPR050490">
    <property type="entry name" value="Bact_solute-bd_prot1"/>
</dbReference>
<dbReference type="Proteomes" id="UP001220530">
    <property type="component" value="Chromosome"/>
</dbReference>
<reference evidence="5 6" key="1">
    <citation type="submission" date="2023-02" db="EMBL/GenBank/DDBJ databases">
        <title>Devosia algicola sp. nov., isolated from the phycosphere of marine algae.</title>
        <authorList>
            <person name="Kim J.M."/>
            <person name="Lee J.K."/>
            <person name="Choi B.J."/>
            <person name="Bayburt H."/>
            <person name="Jeon C.O."/>
        </authorList>
    </citation>
    <scope>NUCLEOTIDE SEQUENCE [LARGE SCALE GENOMIC DNA]</scope>
    <source>
        <strain evidence="5 6">G20-9</strain>
    </source>
</reference>
<evidence type="ECO:0000256" key="3">
    <source>
        <dbReference type="ARBA" id="ARBA00022764"/>
    </source>
</evidence>
<dbReference type="EMBL" id="CP118246">
    <property type="protein sequence ID" value="WDR04236.1"/>
    <property type="molecule type" value="Genomic_DNA"/>
</dbReference>
<sequence length="266" mass="28918">MAVVGLVRQPPAQAWAARSMAFEAANPGISIRQTDYPSETYVSLFTAQQAAGQPNDIMLLNGQDLRRYATNGTLAALDDSDIDLARFRSGALTTGQINGKTYGLPIGSVSGFPVFVNRKVLGKVGADIPTSYDDMLALRDKLKAEGLKVFTHPGKNIYLWPVWFFTVFAQTSGNKSVERTAEILSGTAKFTDDDVVQALELLAQFGKDELITQASFSQDTPQTLVDFSAGRAAFWMQHESLIAQARHQQTGGGRARRHADAQACRS</sequence>
<accession>A0ABY7YSA3</accession>
<evidence type="ECO:0000313" key="6">
    <source>
        <dbReference type="Proteomes" id="UP001220530"/>
    </source>
</evidence>
<evidence type="ECO:0000256" key="4">
    <source>
        <dbReference type="SAM" id="MobiDB-lite"/>
    </source>
</evidence>
<dbReference type="Pfam" id="PF13416">
    <property type="entry name" value="SBP_bac_8"/>
    <property type="match status" value="1"/>
</dbReference>